<dbReference type="Gramene" id="KZM91578">
    <property type="protein sequence ID" value="KZM91578"/>
    <property type="gene ID" value="DCAR_021057"/>
</dbReference>
<dbReference type="OMA" id="MAINGGQ"/>
<feature type="domain" description="VQ" evidence="1">
    <location>
        <begin position="17"/>
        <end position="42"/>
    </location>
</feature>
<dbReference type="InterPro" id="IPR008889">
    <property type="entry name" value="VQ"/>
</dbReference>
<dbReference type="EMBL" id="CP093348">
    <property type="protein sequence ID" value="WOH05854.1"/>
    <property type="molecule type" value="Genomic_DNA"/>
</dbReference>
<evidence type="ECO:0000259" key="1">
    <source>
        <dbReference type="Pfam" id="PF05678"/>
    </source>
</evidence>
<evidence type="ECO:0000313" key="2">
    <source>
        <dbReference type="EMBL" id="KZM91578.1"/>
    </source>
</evidence>
<keyword evidence="4" id="KW-1185">Reference proteome</keyword>
<sequence length="101" mass="11012">MSSGGGRNRKPAVKVVIINTQYIETDSTSFKSVVQRLTGKDAIVEENPQPAAVVCDKQMSSGGGIARNNSVLLRGMSFKDFDKFLMELPSSLDDMLQMIVD</sequence>
<name>A0A164WC47_DAUCS</name>
<reference evidence="2" key="1">
    <citation type="journal article" date="2016" name="Nat. Genet.">
        <title>A high-quality carrot genome assembly provides new insights into carotenoid accumulation and asterid genome evolution.</title>
        <authorList>
            <person name="Iorizzo M."/>
            <person name="Ellison S."/>
            <person name="Senalik D."/>
            <person name="Zeng P."/>
            <person name="Satapoomin P."/>
            <person name="Huang J."/>
            <person name="Bowman M."/>
            <person name="Iovene M."/>
            <person name="Sanseverino W."/>
            <person name="Cavagnaro P."/>
            <person name="Yildiz M."/>
            <person name="Macko-Podgorni A."/>
            <person name="Moranska E."/>
            <person name="Grzebelus E."/>
            <person name="Grzebelus D."/>
            <person name="Ashrafi H."/>
            <person name="Zheng Z."/>
            <person name="Cheng S."/>
            <person name="Spooner D."/>
            <person name="Van Deynze A."/>
            <person name="Simon P."/>
        </authorList>
    </citation>
    <scope>NUCLEOTIDE SEQUENCE [LARGE SCALE GENOMIC DNA]</scope>
    <source>
        <tissue evidence="2">Leaf</tissue>
    </source>
</reference>
<dbReference type="Pfam" id="PF05678">
    <property type="entry name" value="VQ"/>
    <property type="match status" value="1"/>
</dbReference>
<gene>
    <name evidence="2" type="ORF">DCAR_021057</name>
    <name evidence="3" type="ORF">DCAR_0625275</name>
</gene>
<evidence type="ECO:0000313" key="4">
    <source>
        <dbReference type="Proteomes" id="UP000077755"/>
    </source>
</evidence>
<dbReference type="OrthoDB" id="691083at2759"/>
<dbReference type="PANTHER" id="PTHR34777">
    <property type="entry name" value="VQ MOTIF-CONTAINING PROTEIN 10"/>
    <property type="match status" value="1"/>
</dbReference>
<dbReference type="InterPro" id="IPR039608">
    <property type="entry name" value="VQ_1/10"/>
</dbReference>
<dbReference type="EMBL" id="LNRQ01000006">
    <property type="protein sequence ID" value="KZM91578.1"/>
    <property type="molecule type" value="Genomic_DNA"/>
</dbReference>
<protein>
    <recommendedName>
        <fullName evidence="1">VQ domain-containing protein</fullName>
    </recommendedName>
</protein>
<proteinExistence type="predicted"/>
<dbReference type="Proteomes" id="UP000077755">
    <property type="component" value="Chromosome 6"/>
</dbReference>
<evidence type="ECO:0000313" key="3">
    <source>
        <dbReference type="EMBL" id="WOH05854.1"/>
    </source>
</evidence>
<dbReference type="PANTHER" id="PTHR34777:SF1">
    <property type="entry name" value="VQ MOTIF-CONTAINING PROTEIN 10"/>
    <property type="match status" value="1"/>
</dbReference>
<reference evidence="3" key="2">
    <citation type="submission" date="2022-03" db="EMBL/GenBank/DDBJ databases">
        <title>Draft title - Genomic analysis of global carrot germplasm unveils the trajectory of domestication and the origin of high carotenoid orange carrot.</title>
        <authorList>
            <person name="Iorizzo M."/>
            <person name="Ellison S."/>
            <person name="Senalik D."/>
            <person name="Macko-Podgorni A."/>
            <person name="Grzebelus D."/>
            <person name="Bostan H."/>
            <person name="Rolling W."/>
            <person name="Curaba J."/>
            <person name="Simon P."/>
        </authorList>
    </citation>
    <scope>NUCLEOTIDE SEQUENCE</scope>
    <source>
        <tissue evidence="3">Leaf</tissue>
    </source>
</reference>
<dbReference type="KEGG" id="dcr:108226907"/>
<dbReference type="STRING" id="79200.A0A164WC47"/>
<organism evidence="2">
    <name type="scientific">Daucus carota subsp. sativus</name>
    <name type="common">Carrot</name>
    <dbReference type="NCBI Taxonomy" id="79200"/>
    <lineage>
        <taxon>Eukaryota</taxon>
        <taxon>Viridiplantae</taxon>
        <taxon>Streptophyta</taxon>
        <taxon>Embryophyta</taxon>
        <taxon>Tracheophyta</taxon>
        <taxon>Spermatophyta</taxon>
        <taxon>Magnoliopsida</taxon>
        <taxon>eudicotyledons</taxon>
        <taxon>Gunneridae</taxon>
        <taxon>Pentapetalae</taxon>
        <taxon>asterids</taxon>
        <taxon>campanulids</taxon>
        <taxon>Apiales</taxon>
        <taxon>Apiaceae</taxon>
        <taxon>Apioideae</taxon>
        <taxon>Scandiceae</taxon>
        <taxon>Daucinae</taxon>
        <taxon>Daucus</taxon>
        <taxon>Daucus sect. Daucus</taxon>
    </lineage>
</organism>
<accession>A0A164WC47</accession>
<dbReference type="AlphaFoldDB" id="A0A164WC47"/>